<dbReference type="Gene3D" id="3.40.50.1820">
    <property type="entry name" value="alpha/beta hydrolase"/>
    <property type="match status" value="1"/>
</dbReference>
<dbReference type="AlphaFoldDB" id="A0A1G9ZJ59"/>
<dbReference type="SUPFAM" id="SSF53474">
    <property type="entry name" value="alpha/beta-Hydrolases"/>
    <property type="match status" value="1"/>
</dbReference>
<dbReference type="SUPFAM" id="SSF82171">
    <property type="entry name" value="DPP6 N-terminal domain-like"/>
    <property type="match status" value="1"/>
</dbReference>
<name>A0A1G9ZJ59_9BACI</name>
<proteinExistence type="predicted"/>
<evidence type="ECO:0000313" key="4">
    <source>
        <dbReference type="Proteomes" id="UP000198778"/>
    </source>
</evidence>
<gene>
    <name evidence="3" type="ORF">SAMN04488053_101128</name>
</gene>
<dbReference type="InterPro" id="IPR011042">
    <property type="entry name" value="6-blade_b-propeller_TolB-like"/>
</dbReference>
<dbReference type="RefSeq" id="WP_090839565.1">
    <property type="nucleotide sequence ID" value="NZ_FNIL01000001.1"/>
</dbReference>
<dbReference type="GO" id="GO:0004177">
    <property type="term" value="F:aminopeptidase activity"/>
    <property type="evidence" value="ECO:0007669"/>
    <property type="project" value="UniProtKB-KW"/>
</dbReference>
<protein>
    <submittedName>
        <fullName evidence="3">Dipeptidyl aminopeptidase/acylaminoacyl peptidase</fullName>
    </submittedName>
</protein>
<dbReference type="GO" id="GO:0006508">
    <property type="term" value="P:proteolysis"/>
    <property type="evidence" value="ECO:0007669"/>
    <property type="project" value="InterPro"/>
</dbReference>
<dbReference type="Gene3D" id="2.120.10.30">
    <property type="entry name" value="TolB, C-terminal domain"/>
    <property type="match status" value="1"/>
</dbReference>
<evidence type="ECO:0000256" key="1">
    <source>
        <dbReference type="ARBA" id="ARBA00022801"/>
    </source>
</evidence>
<sequence>MYFPGHKVEQFFRTYVIQNFSISSDESRLLFSTNLNGKMNIWAMELPHGFPYLFAHTEQSAQFMQEDEDKQFVLTALDEDGNENYQLQAVPFEGGLPQPLFDAHSGEKHFFQEMKEDGSIYFATSKDNPSFLSGYRYQPDTNSLTKLYDGKKGATFINAVSPDGSSIVVSELRANTHIAAYAVNKDGEWKNLSRNPDEVHVINDAVFINEEELYFVSDENSEHAYIVHMNLSTGERTLVMSLAEESVSSIKWHKETSTLFFSVTKGVEDLLYAWTPDKDSEPRPLHAPVTVLQQLTISKGGNVYVLGMKADEPFNIHKYDGTRWSSITENRVLGVPKQDMVTPQIVTYETFDEKKIESLWFPAKPEKSNGHVIFWPHGGPQAAERKQFRAMFQSFLNEGYSIFAPNFRGSTGYGASFTKLVEQDWGHGPRLDCVAGIEWLFSTGKCSRDKLFLVGGSYGGYMALLLAGRHGEYFRAVVDIFGVSNLFTFMKSVPEHWKPIMNRWLGDPEKDKERLERDSPITYLRSMTKPMLVIQGANDPRVVKEESDQIVEALRRQGTSVDYVVLEDEGHGFSKKENEIRVYKDMLNFLAQHQSS</sequence>
<reference evidence="4" key="1">
    <citation type="submission" date="2016-10" db="EMBL/GenBank/DDBJ databases">
        <authorList>
            <person name="Varghese N."/>
            <person name="Submissions S."/>
        </authorList>
    </citation>
    <scope>NUCLEOTIDE SEQUENCE [LARGE SCALE GENOMIC DNA]</scope>
    <source>
        <strain evidence="4">CGMCC 1.10369</strain>
    </source>
</reference>
<accession>A0A1G9ZJ59</accession>
<evidence type="ECO:0000259" key="2">
    <source>
        <dbReference type="Pfam" id="PF00326"/>
    </source>
</evidence>
<dbReference type="STRING" id="745820.SAMN04488053_101128"/>
<dbReference type="InterPro" id="IPR029058">
    <property type="entry name" value="AB_hydrolase_fold"/>
</dbReference>
<dbReference type="EMBL" id="FNIL01000001">
    <property type="protein sequence ID" value="SDN21359.1"/>
    <property type="molecule type" value="Genomic_DNA"/>
</dbReference>
<organism evidence="3 4">
    <name type="scientific">Alkalicoccus daliensis</name>
    <dbReference type="NCBI Taxonomy" id="745820"/>
    <lineage>
        <taxon>Bacteria</taxon>
        <taxon>Bacillati</taxon>
        <taxon>Bacillota</taxon>
        <taxon>Bacilli</taxon>
        <taxon>Bacillales</taxon>
        <taxon>Bacillaceae</taxon>
        <taxon>Alkalicoccus</taxon>
    </lineage>
</organism>
<feature type="domain" description="Peptidase S9 prolyl oligopeptidase catalytic" evidence="2">
    <location>
        <begin position="387"/>
        <end position="593"/>
    </location>
</feature>
<dbReference type="InterPro" id="IPR001375">
    <property type="entry name" value="Peptidase_S9_cat"/>
</dbReference>
<keyword evidence="3" id="KW-0645">Protease</keyword>
<keyword evidence="3" id="KW-0031">Aminopeptidase</keyword>
<dbReference type="GO" id="GO:0004252">
    <property type="term" value="F:serine-type endopeptidase activity"/>
    <property type="evidence" value="ECO:0007669"/>
    <property type="project" value="TreeGrafter"/>
</dbReference>
<dbReference type="Proteomes" id="UP000198778">
    <property type="component" value="Unassembled WGS sequence"/>
</dbReference>
<dbReference type="Pfam" id="PF00326">
    <property type="entry name" value="Peptidase_S9"/>
    <property type="match status" value="1"/>
</dbReference>
<keyword evidence="1" id="KW-0378">Hydrolase</keyword>
<dbReference type="PANTHER" id="PTHR42776">
    <property type="entry name" value="SERINE PEPTIDASE S9 FAMILY MEMBER"/>
    <property type="match status" value="1"/>
</dbReference>
<dbReference type="PANTHER" id="PTHR42776:SF27">
    <property type="entry name" value="DIPEPTIDYL PEPTIDASE FAMILY MEMBER 6"/>
    <property type="match status" value="1"/>
</dbReference>
<keyword evidence="4" id="KW-1185">Reference proteome</keyword>
<dbReference type="OrthoDB" id="108903at2"/>
<evidence type="ECO:0000313" key="3">
    <source>
        <dbReference type="EMBL" id="SDN21359.1"/>
    </source>
</evidence>